<name>A0ABV6BBX4_9GAMM</name>
<dbReference type="InterPro" id="IPR020613">
    <property type="entry name" value="Thiolase_CS"/>
</dbReference>
<dbReference type="PROSITE" id="PS00098">
    <property type="entry name" value="THIOLASE_1"/>
    <property type="match status" value="1"/>
</dbReference>
<dbReference type="InterPro" id="IPR016039">
    <property type="entry name" value="Thiolase-like"/>
</dbReference>
<protein>
    <submittedName>
        <fullName evidence="7">Acetyl-CoA C-acyltransferase</fullName>
        <ecNumber evidence="7">2.3.1.16</ecNumber>
    </submittedName>
</protein>
<organism evidence="7 8">
    <name type="scientific">Rheinheimera tilapiae</name>
    <dbReference type="NCBI Taxonomy" id="875043"/>
    <lineage>
        <taxon>Bacteria</taxon>
        <taxon>Pseudomonadati</taxon>
        <taxon>Pseudomonadota</taxon>
        <taxon>Gammaproteobacteria</taxon>
        <taxon>Chromatiales</taxon>
        <taxon>Chromatiaceae</taxon>
        <taxon>Rheinheimera</taxon>
    </lineage>
</organism>
<keyword evidence="3 4" id="KW-0012">Acyltransferase</keyword>
<evidence type="ECO:0000256" key="1">
    <source>
        <dbReference type="ARBA" id="ARBA00010982"/>
    </source>
</evidence>
<dbReference type="InterPro" id="IPR020617">
    <property type="entry name" value="Thiolase_C"/>
</dbReference>
<proteinExistence type="inferred from homology"/>
<evidence type="ECO:0000256" key="3">
    <source>
        <dbReference type="ARBA" id="ARBA00023315"/>
    </source>
</evidence>
<dbReference type="InterPro" id="IPR002155">
    <property type="entry name" value="Thiolase"/>
</dbReference>
<comment type="caution">
    <text evidence="7">The sequence shown here is derived from an EMBL/GenBank/DDBJ whole genome shotgun (WGS) entry which is preliminary data.</text>
</comment>
<reference evidence="7 8" key="1">
    <citation type="submission" date="2024-09" db="EMBL/GenBank/DDBJ databases">
        <authorList>
            <person name="Sun Q."/>
            <person name="Mori K."/>
        </authorList>
    </citation>
    <scope>NUCLEOTIDE SEQUENCE [LARGE SCALE GENOMIC DNA]</scope>
    <source>
        <strain evidence="7 8">KCTC 23315</strain>
    </source>
</reference>
<evidence type="ECO:0000259" key="5">
    <source>
        <dbReference type="Pfam" id="PF00108"/>
    </source>
</evidence>
<accession>A0ABV6BBX4</accession>
<dbReference type="NCBIfam" id="TIGR01930">
    <property type="entry name" value="AcCoA-C-Actrans"/>
    <property type="match status" value="1"/>
</dbReference>
<dbReference type="EMBL" id="JBHLXP010000001">
    <property type="protein sequence ID" value="MFC0048371.1"/>
    <property type="molecule type" value="Genomic_DNA"/>
</dbReference>
<dbReference type="Pfam" id="PF02803">
    <property type="entry name" value="Thiolase_C"/>
    <property type="match status" value="1"/>
</dbReference>
<feature type="domain" description="Thiolase C-terminal" evidence="6">
    <location>
        <begin position="277"/>
        <end position="397"/>
    </location>
</feature>
<evidence type="ECO:0000313" key="8">
    <source>
        <dbReference type="Proteomes" id="UP001589813"/>
    </source>
</evidence>
<dbReference type="GO" id="GO:0003988">
    <property type="term" value="F:acetyl-CoA C-acyltransferase activity"/>
    <property type="evidence" value="ECO:0007669"/>
    <property type="project" value="UniProtKB-EC"/>
</dbReference>
<dbReference type="SUPFAM" id="SSF53901">
    <property type="entry name" value="Thiolase-like"/>
    <property type="match status" value="2"/>
</dbReference>
<dbReference type="PANTHER" id="PTHR18919:SF107">
    <property type="entry name" value="ACETYL-COA ACETYLTRANSFERASE, CYTOSOLIC"/>
    <property type="match status" value="1"/>
</dbReference>
<dbReference type="RefSeq" id="WP_377242502.1">
    <property type="nucleotide sequence ID" value="NZ_JBHLXP010000001.1"/>
</dbReference>
<dbReference type="EC" id="2.3.1.16" evidence="7"/>
<dbReference type="CDD" id="cd00751">
    <property type="entry name" value="thiolase"/>
    <property type="match status" value="1"/>
</dbReference>
<dbReference type="PROSITE" id="PS00099">
    <property type="entry name" value="THIOLASE_3"/>
    <property type="match status" value="1"/>
</dbReference>
<sequence length="399" mass="40851">MQLSDIVILSAARTPIGSFAGSLSGQTPAQLGTVAAQAAISRAGVSPGDIASSVFGHIITTSAADVYLARHIALNCGMSVQSDAFQVNRLCGSGLQAVLSAAQQLMLAGDKAPQQLALCGGAESMSQGAFLLPGVRKGLRFGHATVTDLTLGILTDPFGSGHMGITAENIAKQYQFSRTELDQLALQSQQRAARAQQQGLFSAQIAPVTLTGKQGEFLFAEDEHPRADTTLASLTQLKPAFLRDGVVTAGNASGLNDGAAALVLATASYARAHGLRSRARLHSCAFAGVEPSMMGLGPIPAVQQLLQQSGVGLADIAVIESNEAFAAQALAVSHTLGLDPARVNPNGGAIALGHPVGATGAILVVKALYELERLDAQFALITLCIGGGQGIALLLERCG</sequence>
<dbReference type="PIRSF" id="PIRSF000429">
    <property type="entry name" value="Ac-CoA_Ac_transf"/>
    <property type="match status" value="1"/>
</dbReference>
<feature type="domain" description="Thiolase N-terminal" evidence="5">
    <location>
        <begin position="6"/>
        <end position="267"/>
    </location>
</feature>
<dbReference type="InterPro" id="IPR020615">
    <property type="entry name" value="Thiolase_acyl_enz_int_AS"/>
</dbReference>
<dbReference type="Proteomes" id="UP001589813">
    <property type="component" value="Unassembled WGS sequence"/>
</dbReference>
<evidence type="ECO:0000256" key="4">
    <source>
        <dbReference type="RuleBase" id="RU003557"/>
    </source>
</evidence>
<dbReference type="Gene3D" id="3.40.47.10">
    <property type="match status" value="2"/>
</dbReference>
<dbReference type="Pfam" id="PF00108">
    <property type="entry name" value="Thiolase_N"/>
    <property type="match status" value="1"/>
</dbReference>
<evidence type="ECO:0000259" key="6">
    <source>
        <dbReference type="Pfam" id="PF02803"/>
    </source>
</evidence>
<keyword evidence="2 4" id="KW-0808">Transferase</keyword>
<keyword evidence="8" id="KW-1185">Reference proteome</keyword>
<dbReference type="PROSITE" id="PS00737">
    <property type="entry name" value="THIOLASE_2"/>
    <property type="match status" value="1"/>
</dbReference>
<comment type="similarity">
    <text evidence="1 4">Belongs to the thiolase-like superfamily. Thiolase family.</text>
</comment>
<evidence type="ECO:0000313" key="7">
    <source>
        <dbReference type="EMBL" id="MFC0048371.1"/>
    </source>
</evidence>
<dbReference type="InterPro" id="IPR020610">
    <property type="entry name" value="Thiolase_AS"/>
</dbReference>
<dbReference type="InterPro" id="IPR020616">
    <property type="entry name" value="Thiolase_N"/>
</dbReference>
<gene>
    <name evidence="7" type="ORF">ACFFJP_08720</name>
</gene>
<dbReference type="PANTHER" id="PTHR18919">
    <property type="entry name" value="ACETYL-COA C-ACYLTRANSFERASE"/>
    <property type="match status" value="1"/>
</dbReference>
<evidence type="ECO:0000256" key="2">
    <source>
        <dbReference type="ARBA" id="ARBA00022679"/>
    </source>
</evidence>